<keyword evidence="1" id="KW-0472">Membrane</keyword>
<dbReference type="Proteomes" id="UP000315003">
    <property type="component" value="Chromosome"/>
</dbReference>
<keyword evidence="1" id="KW-0812">Transmembrane</keyword>
<evidence type="ECO:0000313" key="2">
    <source>
        <dbReference type="EMBL" id="QDT62025.1"/>
    </source>
</evidence>
<evidence type="ECO:0000256" key="1">
    <source>
        <dbReference type="SAM" id="Phobius"/>
    </source>
</evidence>
<dbReference type="OrthoDB" id="9875231at2"/>
<name>A0A517T0W4_9BACT</name>
<reference evidence="2 3" key="1">
    <citation type="submission" date="2019-02" db="EMBL/GenBank/DDBJ databases">
        <title>Deep-cultivation of Planctomycetes and their phenomic and genomic characterization uncovers novel biology.</title>
        <authorList>
            <person name="Wiegand S."/>
            <person name="Jogler M."/>
            <person name="Boedeker C."/>
            <person name="Pinto D."/>
            <person name="Vollmers J."/>
            <person name="Rivas-Marin E."/>
            <person name="Kohn T."/>
            <person name="Peeters S.H."/>
            <person name="Heuer A."/>
            <person name="Rast P."/>
            <person name="Oberbeckmann S."/>
            <person name="Bunk B."/>
            <person name="Jeske O."/>
            <person name="Meyerdierks A."/>
            <person name="Storesund J.E."/>
            <person name="Kallscheuer N."/>
            <person name="Luecker S."/>
            <person name="Lage O.M."/>
            <person name="Pohl T."/>
            <person name="Merkel B.J."/>
            <person name="Hornburger P."/>
            <person name="Mueller R.-W."/>
            <person name="Bruemmer F."/>
            <person name="Labrenz M."/>
            <person name="Spormann A.M."/>
            <person name="Op den Camp H."/>
            <person name="Overmann J."/>
            <person name="Amann R."/>
            <person name="Jetten M.S.M."/>
            <person name="Mascher T."/>
            <person name="Medema M.H."/>
            <person name="Devos D.P."/>
            <person name="Kaster A.-K."/>
            <person name="Ovreas L."/>
            <person name="Rohde M."/>
            <person name="Galperin M.Y."/>
            <person name="Jogler C."/>
        </authorList>
    </citation>
    <scope>NUCLEOTIDE SEQUENCE [LARGE SCALE GENOMIC DNA]</scope>
    <source>
        <strain evidence="2 3">SV_7m_r</strain>
    </source>
</reference>
<protein>
    <recommendedName>
        <fullName evidence="4">Cardiolipin synthase N-terminal domain-containing protein</fullName>
    </recommendedName>
</protein>
<evidence type="ECO:0000313" key="3">
    <source>
        <dbReference type="Proteomes" id="UP000315003"/>
    </source>
</evidence>
<accession>A0A517T0W4</accession>
<dbReference type="EMBL" id="CP036272">
    <property type="protein sequence ID" value="QDT62025.1"/>
    <property type="molecule type" value="Genomic_DNA"/>
</dbReference>
<dbReference type="AlphaFoldDB" id="A0A517T0W4"/>
<sequence length="76" mass="8242">MKHFKLAMIVSAIVFPLGIIAGFIALYTLFQLDIPNRQKEKRAGMIGSGLGVLIPAIVAPFWLYGAAKLGKERRGG</sequence>
<keyword evidence="1" id="KW-1133">Transmembrane helix</keyword>
<evidence type="ECO:0008006" key="4">
    <source>
        <dbReference type="Google" id="ProtNLM"/>
    </source>
</evidence>
<keyword evidence="3" id="KW-1185">Reference proteome</keyword>
<feature type="transmembrane region" description="Helical" evidence="1">
    <location>
        <begin position="42"/>
        <end position="64"/>
    </location>
</feature>
<proteinExistence type="predicted"/>
<feature type="transmembrane region" description="Helical" evidence="1">
    <location>
        <begin position="6"/>
        <end position="30"/>
    </location>
</feature>
<organism evidence="2 3">
    <name type="scientific">Stieleria bergensis</name>
    <dbReference type="NCBI Taxonomy" id="2528025"/>
    <lineage>
        <taxon>Bacteria</taxon>
        <taxon>Pseudomonadati</taxon>
        <taxon>Planctomycetota</taxon>
        <taxon>Planctomycetia</taxon>
        <taxon>Pirellulales</taxon>
        <taxon>Pirellulaceae</taxon>
        <taxon>Stieleria</taxon>
    </lineage>
</organism>
<dbReference type="RefSeq" id="WP_145276498.1">
    <property type="nucleotide sequence ID" value="NZ_CP036272.1"/>
</dbReference>
<gene>
    <name evidence="2" type="ORF">SV7mr_45660</name>
</gene>